<comment type="caution">
    <text evidence="1">The sequence shown here is derived from an EMBL/GenBank/DDBJ whole genome shotgun (WGS) entry which is preliminary data.</text>
</comment>
<organism evidence="1 2">
    <name type="scientific">Trichothecium roseum</name>
    <dbReference type="NCBI Taxonomy" id="47278"/>
    <lineage>
        <taxon>Eukaryota</taxon>
        <taxon>Fungi</taxon>
        <taxon>Dikarya</taxon>
        <taxon>Ascomycota</taxon>
        <taxon>Pezizomycotina</taxon>
        <taxon>Sordariomycetes</taxon>
        <taxon>Hypocreomycetidae</taxon>
        <taxon>Hypocreales</taxon>
        <taxon>Hypocreales incertae sedis</taxon>
        <taxon>Trichothecium</taxon>
    </lineage>
</organism>
<evidence type="ECO:0000313" key="1">
    <source>
        <dbReference type="EMBL" id="KAI9903472.1"/>
    </source>
</evidence>
<keyword evidence="2" id="KW-1185">Reference proteome</keyword>
<evidence type="ECO:0000313" key="2">
    <source>
        <dbReference type="Proteomes" id="UP001163324"/>
    </source>
</evidence>
<sequence length="306" mass="33423">MVSTSLRAAAIAAFATLAVADPTKPEIQPTIPRDQLESGLRNNLNPTQSTKDNWGAGWIPESCRGIANDHGLNPNDFTIFNVHYTDCGDPWIFCRHKDAGASEIDMIDMFGRLPVRMRSYIRHLVATPGLNDGAAAWTFSNGDCIVESAPDLATMVHEVSHSLDWHALPAFQQPFSSSNEWQSNYNQDSASPTGYSRTNWLENFAEVGTVGVFDKVVPGGIGGIEPNWNAIFHQYATYQGYLGDLIVPGGTCANRFANAETVPMNARSAKFVTSPKPDTSIKSDNVTIIVPSKEVEGLVVKDFHNH</sequence>
<protein>
    <submittedName>
        <fullName evidence="1">Uncharacterized protein</fullName>
    </submittedName>
</protein>
<gene>
    <name evidence="1" type="ORF">N3K66_000001</name>
</gene>
<dbReference type="Proteomes" id="UP001163324">
    <property type="component" value="Chromosome 1"/>
</dbReference>
<accession>A0ACC0VC51</accession>
<reference evidence="1" key="1">
    <citation type="submission" date="2022-10" db="EMBL/GenBank/DDBJ databases">
        <title>Complete Genome of Trichothecium roseum strain YXFP-22015, a Plant Pathogen Isolated from Citrus.</title>
        <authorList>
            <person name="Wang Y."/>
            <person name="Zhu L."/>
        </authorList>
    </citation>
    <scope>NUCLEOTIDE SEQUENCE</scope>
    <source>
        <strain evidence="1">YXFP-22015</strain>
    </source>
</reference>
<proteinExistence type="predicted"/>
<name>A0ACC0VC51_9HYPO</name>
<dbReference type="EMBL" id="CM047940">
    <property type="protein sequence ID" value="KAI9903472.1"/>
    <property type="molecule type" value="Genomic_DNA"/>
</dbReference>